<name>A0A4Y7SN33_COPMI</name>
<evidence type="ECO:0000313" key="3">
    <source>
        <dbReference type="Proteomes" id="UP000298030"/>
    </source>
</evidence>
<dbReference type="OrthoDB" id="3033376at2759"/>
<feature type="region of interest" description="Disordered" evidence="1">
    <location>
        <begin position="284"/>
        <end position="378"/>
    </location>
</feature>
<accession>A0A4Y7SN33</accession>
<comment type="caution">
    <text evidence="2">The sequence shown here is derived from an EMBL/GenBank/DDBJ whole genome shotgun (WGS) entry which is preliminary data.</text>
</comment>
<sequence length="443" mass="49261">MPGSGKRTLQERTNIPIGTPNESKTGTTKQKRDFDDNRPLRKVMDQNTHFDARHPHQAPTYSFVSDANVAQPPKAMTGKDVQAPTSLPAPESLPQIQLLRTAIDLLKAHAEDAGSHIEQLRVMLSNRNTDTATRQSRQRERMLEERREMDAHRALWSTTQKVSAILKNDEDTFEHQRLSDQSLGLFDTSDRRPFPNEPSRTRNHRRLIPLALAAKADYSRQHRHTHTPESSNPLSQSVRGKAGTAAIYRQSSNANREALEARIKDVEVTMPDYVGDLMSEFDSQSNAPLLPLSSPEKEANKPLPPSHSPSKPPRPLHLEDTPATGTTSLDLPRPSPKPVTSPKRFSAIFSSSSSKKSPAFSIPSLSPMSPPPLSSAQSSLISPLRSSISMSDMNHGHLGRLSESSVFSLVSMSEQPQPQELPEPSTDKKITSRLKKRFSRLRM</sequence>
<feature type="region of interest" description="Disordered" evidence="1">
    <location>
        <begin position="409"/>
        <end position="443"/>
    </location>
</feature>
<dbReference type="EMBL" id="QPFP01000080">
    <property type="protein sequence ID" value="TEB23280.1"/>
    <property type="molecule type" value="Genomic_DNA"/>
</dbReference>
<feature type="compositionally biased region" description="Pro residues" evidence="1">
    <location>
        <begin position="302"/>
        <end position="315"/>
    </location>
</feature>
<evidence type="ECO:0000256" key="1">
    <source>
        <dbReference type="SAM" id="MobiDB-lite"/>
    </source>
</evidence>
<organism evidence="2 3">
    <name type="scientific">Coprinellus micaceus</name>
    <name type="common">Glistening ink-cap mushroom</name>
    <name type="synonym">Coprinus micaceus</name>
    <dbReference type="NCBI Taxonomy" id="71717"/>
    <lineage>
        <taxon>Eukaryota</taxon>
        <taxon>Fungi</taxon>
        <taxon>Dikarya</taxon>
        <taxon>Basidiomycota</taxon>
        <taxon>Agaricomycotina</taxon>
        <taxon>Agaricomycetes</taxon>
        <taxon>Agaricomycetidae</taxon>
        <taxon>Agaricales</taxon>
        <taxon>Agaricineae</taxon>
        <taxon>Psathyrellaceae</taxon>
        <taxon>Coprinellus</taxon>
    </lineage>
</organism>
<feature type="region of interest" description="Disordered" evidence="1">
    <location>
        <begin position="185"/>
        <end position="243"/>
    </location>
</feature>
<feature type="compositionally biased region" description="Low complexity" evidence="1">
    <location>
        <begin position="409"/>
        <end position="424"/>
    </location>
</feature>
<feature type="compositionally biased region" description="Low complexity" evidence="1">
    <location>
        <begin position="341"/>
        <end position="367"/>
    </location>
</feature>
<dbReference type="Proteomes" id="UP000298030">
    <property type="component" value="Unassembled WGS sequence"/>
</dbReference>
<evidence type="ECO:0000313" key="2">
    <source>
        <dbReference type="EMBL" id="TEB23280.1"/>
    </source>
</evidence>
<feature type="compositionally biased region" description="Basic residues" evidence="1">
    <location>
        <begin position="431"/>
        <end position="443"/>
    </location>
</feature>
<feature type="compositionally biased region" description="Polar residues" evidence="1">
    <location>
        <begin position="228"/>
        <end position="238"/>
    </location>
</feature>
<dbReference type="AlphaFoldDB" id="A0A4Y7SN33"/>
<feature type="region of interest" description="Disordered" evidence="1">
    <location>
        <begin position="1"/>
        <end position="40"/>
    </location>
</feature>
<reference evidence="2 3" key="1">
    <citation type="journal article" date="2019" name="Nat. Ecol. Evol.">
        <title>Megaphylogeny resolves global patterns of mushroom evolution.</title>
        <authorList>
            <person name="Varga T."/>
            <person name="Krizsan K."/>
            <person name="Foldi C."/>
            <person name="Dima B."/>
            <person name="Sanchez-Garcia M."/>
            <person name="Sanchez-Ramirez S."/>
            <person name="Szollosi G.J."/>
            <person name="Szarkandi J.G."/>
            <person name="Papp V."/>
            <person name="Albert L."/>
            <person name="Andreopoulos W."/>
            <person name="Angelini C."/>
            <person name="Antonin V."/>
            <person name="Barry K.W."/>
            <person name="Bougher N.L."/>
            <person name="Buchanan P."/>
            <person name="Buyck B."/>
            <person name="Bense V."/>
            <person name="Catcheside P."/>
            <person name="Chovatia M."/>
            <person name="Cooper J."/>
            <person name="Damon W."/>
            <person name="Desjardin D."/>
            <person name="Finy P."/>
            <person name="Geml J."/>
            <person name="Haridas S."/>
            <person name="Hughes K."/>
            <person name="Justo A."/>
            <person name="Karasinski D."/>
            <person name="Kautmanova I."/>
            <person name="Kiss B."/>
            <person name="Kocsube S."/>
            <person name="Kotiranta H."/>
            <person name="LaButti K.M."/>
            <person name="Lechner B.E."/>
            <person name="Liimatainen K."/>
            <person name="Lipzen A."/>
            <person name="Lukacs Z."/>
            <person name="Mihaltcheva S."/>
            <person name="Morgado L.N."/>
            <person name="Niskanen T."/>
            <person name="Noordeloos M.E."/>
            <person name="Ohm R.A."/>
            <person name="Ortiz-Santana B."/>
            <person name="Ovrebo C."/>
            <person name="Racz N."/>
            <person name="Riley R."/>
            <person name="Savchenko A."/>
            <person name="Shiryaev A."/>
            <person name="Soop K."/>
            <person name="Spirin V."/>
            <person name="Szebenyi C."/>
            <person name="Tomsovsky M."/>
            <person name="Tulloss R.E."/>
            <person name="Uehling J."/>
            <person name="Grigoriev I.V."/>
            <person name="Vagvolgyi C."/>
            <person name="Papp T."/>
            <person name="Martin F.M."/>
            <person name="Miettinen O."/>
            <person name="Hibbett D.S."/>
            <person name="Nagy L.G."/>
        </authorList>
    </citation>
    <scope>NUCLEOTIDE SEQUENCE [LARGE SCALE GENOMIC DNA]</scope>
    <source>
        <strain evidence="2 3">FP101781</strain>
    </source>
</reference>
<keyword evidence="3" id="KW-1185">Reference proteome</keyword>
<protein>
    <submittedName>
        <fullName evidence="2">Uncharacterized protein</fullName>
    </submittedName>
</protein>
<feature type="compositionally biased region" description="Basic and acidic residues" evidence="1">
    <location>
        <begin position="30"/>
        <end position="40"/>
    </location>
</feature>
<gene>
    <name evidence="2" type="ORF">FA13DRAFT_1740241</name>
</gene>
<proteinExistence type="predicted"/>